<dbReference type="InterPro" id="IPR015422">
    <property type="entry name" value="PyrdxlP-dep_Trfase_small"/>
</dbReference>
<dbReference type="Gene3D" id="3.40.640.10">
    <property type="entry name" value="Type I PLP-dependent aspartate aminotransferase-like (Major domain)"/>
    <property type="match status" value="1"/>
</dbReference>
<evidence type="ECO:0000256" key="4">
    <source>
        <dbReference type="ARBA" id="ARBA00012285"/>
    </source>
</evidence>
<sequence>MKNRLRKSFVNAAECKHGGKVQEAKRRLGAEPLDFSANINPLGSPPLKELVSRELKQVGHYPDSSYQGFCRAASRFVQVDPGCIVPGNGSSELIRIFAEAVLEEGDLAIIPTPTFGEYENQSQLAGGRTERLAIGKDGTPLLRDSDLHRAKALFLCNPNNPTGRLLSQNQVHDLADRCEEAEVFLLVDEAFIELSRPEESVAQLAPSREYLFVMRSLTKSFGVPGMRLGFGVTNPLLAGIMNRAKIPWSIGSIAAAAAEYLLGCEDHLTRSRELIAEELNYLIPSLKNLGLDPLPSQVNFILVNIESAGLGSDVLAERTMARGVLVRDCQSFGLEKSYIRVAVRGHEDNERLIDVLERALRCKD</sequence>
<proteinExistence type="predicted"/>
<dbReference type="InterPro" id="IPR005860">
    <property type="entry name" value="CobD"/>
</dbReference>
<comment type="caution">
    <text evidence="11">The sequence shown here is derived from an EMBL/GenBank/DDBJ whole genome shotgun (WGS) entry which is preliminary data.</text>
</comment>
<accession>A0A0W8F937</accession>
<keyword evidence="6" id="KW-0663">Pyridoxal phosphate</keyword>
<dbReference type="PROSITE" id="PS00105">
    <property type="entry name" value="AA_TRANSFER_CLASS_1"/>
    <property type="match status" value="1"/>
</dbReference>
<evidence type="ECO:0000256" key="3">
    <source>
        <dbReference type="ARBA" id="ARBA00004953"/>
    </source>
</evidence>
<comment type="pathway">
    <text evidence="3">Cofactor biosynthesis; adenosylcobalamin biosynthesis.</text>
</comment>
<dbReference type="GO" id="GO:0009236">
    <property type="term" value="P:cobalamin biosynthetic process"/>
    <property type="evidence" value="ECO:0007669"/>
    <property type="project" value="UniProtKB-UniPathway"/>
</dbReference>
<reference evidence="11" key="1">
    <citation type="journal article" date="2015" name="Proc. Natl. Acad. Sci. U.S.A.">
        <title>Networks of energetic and metabolic interactions define dynamics in microbial communities.</title>
        <authorList>
            <person name="Embree M."/>
            <person name="Liu J.K."/>
            <person name="Al-Bassam M.M."/>
            <person name="Zengler K."/>
        </authorList>
    </citation>
    <scope>NUCLEOTIDE SEQUENCE</scope>
</reference>
<dbReference type="NCBIfam" id="TIGR01140">
    <property type="entry name" value="L_thr_O3P_dcar"/>
    <property type="match status" value="1"/>
</dbReference>
<dbReference type="InterPro" id="IPR015421">
    <property type="entry name" value="PyrdxlP-dep_Trfase_major"/>
</dbReference>
<feature type="domain" description="Aminotransferase class I/classII large" evidence="10">
    <location>
        <begin position="33"/>
        <end position="355"/>
    </location>
</feature>
<comment type="catalytic activity">
    <reaction evidence="9">
        <text>O-phospho-L-threonine + H(+) = (R)-1-aminopropan-2-yl phosphate + CO2</text>
        <dbReference type="Rhea" id="RHEA:11492"/>
        <dbReference type="ChEBI" id="CHEBI:15378"/>
        <dbReference type="ChEBI" id="CHEBI:16526"/>
        <dbReference type="ChEBI" id="CHEBI:58563"/>
        <dbReference type="ChEBI" id="CHEBI:58675"/>
        <dbReference type="EC" id="4.1.1.81"/>
    </reaction>
</comment>
<evidence type="ECO:0000256" key="8">
    <source>
        <dbReference type="ARBA" id="ARBA00029996"/>
    </source>
</evidence>
<dbReference type="CDD" id="cd00609">
    <property type="entry name" value="AAT_like"/>
    <property type="match status" value="1"/>
</dbReference>
<evidence type="ECO:0000259" key="10">
    <source>
        <dbReference type="Pfam" id="PF00155"/>
    </source>
</evidence>
<dbReference type="AlphaFoldDB" id="A0A0W8F937"/>
<name>A0A0W8F937_9ZZZZ</name>
<dbReference type="InterPro" id="IPR004838">
    <property type="entry name" value="NHTrfase_class1_PyrdxlP-BS"/>
</dbReference>
<gene>
    <name evidence="11" type="ORF">ASZ90_013408</name>
</gene>
<organism evidence="11">
    <name type="scientific">hydrocarbon metagenome</name>
    <dbReference type="NCBI Taxonomy" id="938273"/>
    <lineage>
        <taxon>unclassified sequences</taxon>
        <taxon>metagenomes</taxon>
        <taxon>ecological metagenomes</taxon>
    </lineage>
</organism>
<dbReference type="EC" id="4.1.1.81" evidence="4"/>
<evidence type="ECO:0000256" key="2">
    <source>
        <dbReference type="ARBA" id="ARBA00003444"/>
    </source>
</evidence>
<dbReference type="UniPathway" id="UPA00148"/>
<evidence type="ECO:0000313" key="11">
    <source>
        <dbReference type="EMBL" id="KUG16899.1"/>
    </source>
</evidence>
<evidence type="ECO:0000256" key="9">
    <source>
        <dbReference type="ARBA" id="ARBA00048531"/>
    </source>
</evidence>
<evidence type="ECO:0000256" key="1">
    <source>
        <dbReference type="ARBA" id="ARBA00001933"/>
    </source>
</evidence>
<dbReference type="GO" id="GO:0030170">
    <property type="term" value="F:pyridoxal phosphate binding"/>
    <property type="evidence" value="ECO:0007669"/>
    <property type="project" value="InterPro"/>
</dbReference>
<dbReference type="Pfam" id="PF00155">
    <property type="entry name" value="Aminotran_1_2"/>
    <property type="match status" value="1"/>
</dbReference>
<dbReference type="Gene3D" id="3.90.1150.10">
    <property type="entry name" value="Aspartate Aminotransferase, domain 1"/>
    <property type="match status" value="1"/>
</dbReference>
<dbReference type="GO" id="GO:0048472">
    <property type="term" value="F:threonine-phosphate decarboxylase activity"/>
    <property type="evidence" value="ECO:0007669"/>
    <property type="project" value="UniProtKB-EC"/>
</dbReference>
<evidence type="ECO:0000256" key="7">
    <source>
        <dbReference type="ARBA" id="ARBA00023239"/>
    </source>
</evidence>
<keyword evidence="7 11" id="KW-0456">Lyase</keyword>
<dbReference type="InterPro" id="IPR004839">
    <property type="entry name" value="Aminotransferase_I/II_large"/>
</dbReference>
<comment type="cofactor">
    <cofactor evidence="1">
        <name>pyridoxal 5'-phosphate</name>
        <dbReference type="ChEBI" id="CHEBI:597326"/>
    </cofactor>
</comment>
<keyword evidence="5" id="KW-0169">Cobalamin biosynthesis</keyword>
<comment type="function">
    <text evidence="2">Decarboxylates L-threonine-O-3-phosphate to yield (R)-1-amino-2-propanol O-2-phosphate, the precursor for the linkage between the nucleotide loop and the corrin ring in cobalamin.</text>
</comment>
<evidence type="ECO:0000256" key="6">
    <source>
        <dbReference type="ARBA" id="ARBA00022898"/>
    </source>
</evidence>
<dbReference type="PANTHER" id="PTHR42885">
    <property type="entry name" value="HISTIDINOL-PHOSPHATE AMINOTRANSFERASE-RELATED"/>
    <property type="match status" value="1"/>
</dbReference>
<evidence type="ECO:0000256" key="5">
    <source>
        <dbReference type="ARBA" id="ARBA00022573"/>
    </source>
</evidence>
<dbReference type="PANTHER" id="PTHR42885:SF1">
    <property type="entry name" value="THREONINE-PHOSPHATE DECARBOXYLASE"/>
    <property type="match status" value="1"/>
</dbReference>
<dbReference type="EMBL" id="LNQE01001474">
    <property type="protein sequence ID" value="KUG16899.1"/>
    <property type="molecule type" value="Genomic_DNA"/>
</dbReference>
<dbReference type="SUPFAM" id="SSF53383">
    <property type="entry name" value="PLP-dependent transferases"/>
    <property type="match status" value="1"/>
</dbReference>
<dbReference type="InterPro" id="IPR015424">
    <property type="entry name" value="PyrdxlP-dep_Trfase"/>
</dbReference>
<protein>
    <recommendedName>
        <fullName evidence="4">threonine-phosphate decarboxylase</fullName>
        <ecNumber evidence="4">4.1.1.81</ecNumber>
    </recommendedName>
    <alternativeName>
        <fullName evidence="8">L-threonine-O-3-phosphate decarboxylase</fullName>
    </alternativeName>
</protein>